<dbReference type="EMBL" id="JAUJLE010000336">
    <property type="protein sequence ID" value="KAK0960194.1"/>
    <property type="molecule type" value="Genomic_DNA"/>
</dbReference>
<proteinExistence type="inferred from homology"/>
<dbReference type="PRINTS" id="PR00834">
    <property type="entry name" value="PROTEASES2C"/>
</dbReference>
<dbReference type="SUPFAM" id="SSF50494">
    <property type="entry name" value="Trypsin-like serine proteases"/>
    <property type="match status" value="1"/>
</dbReference>
<evidence type="ECO:0000256" key="4">
    <source>
        <dbReference type="ARBA" id="ARBA00021524"/>
    </source>
</evidence>
<comment type="function">
    <text evidence="1">Nuclear serine protease which mediates apoptosis.</text>
</comment>
<dbReference type="GO" id="GO:0004252">
    <property type="term" value="F:serine-type endopeptidase activity"/>
    <property type="evidence" value="ECO:0007669"/>
    <property type="project" value="InterPro"/>
</dbReference>
<dbReference type="InterPro" id="IPR043504">
    <property type="entry name" value="Peptidase_S1_PA_chymotrypsin"/>
</dbReference>
<evidence type="ECO:0000256" key="1">
    <source>
        <dbReference type="ARBA" id="ARBA00002558"/>
    </source>
</evidence>
<dbReference type="PANTHER" id="PTHR43019:SF23">
    <property type="entry name" value="PROTEASE DO-LIKE 5, CHLOROPLASTIC"/>
    <property type="match status" value="1"/>
</dbReference>
<dbReference type="Proteomes" id="UP001175353">
    <property type="component" value="Unassembled WGS sequence"/>
</dbReference>
<name>A0AAN6H8W5_9PEZI</name>
<feature type="region of interest" description="Disordered" evidence="5">
    <location>
        <begin position="51"/>
        <end position="70"/>
    </location>
</feature>
<evidence type="ECO:0000256" key="3">
    <source>
        <dbReference type="ARBA" id="ARBA00020338"/>
    </source>
</evidence>
<comment type="caution">
    <text evidence="6">The sequence shown here is derived from an EMBL/GenBank/DDBJ whole genome shotgun (WGS) entry which is preliminary data.</text>
</comment>
<dbReference type="InterPro" id="IPR001940">
    <property type="entry name" value="Peptidase_S1C"/>
</dbReference>
<dbReference type="GO" id="GO:0006508">
    <property type="term" value="P:proteolysis"/>
    <property type="evidence" value="ECO:0007669"/>
    <property type="project" value="InterPro"/>
</dbReference>
<dbReference type="Gene3D" id="2.40.10.10">
    <property type="entry name" value="Trypsin-like serine proteases"/>
    <property type="match status" value="2"/>
</dbReference>
<reference evidence="6" key="1">
    <citation type="submission" date="2023-06" db="EMBL/GenBank/DDBJ databases">
        <title>Black Yeasts Isolated from many extreme environments.</title>
        <authorList>
            <person name="Coleine C."/>
            <person name="Stajich J.E."/>
            <person name="Selbmann L."/>
        </authorList>
    </citation>
    <scope>NUCLEOTIDE SEQUENCE</scope>
    <source>
        <strain evidence="6">CCFEE 5200</strain>
    </source>
</reference>
<evidence type="ECO:0000313" key="7">
    <source>
        <dbReference type="Proteomes" id="UP001175353"/>
    </source>
</evidence>
<accession>A0AAN6H8W5</accession>
<keyword evidence="7" id="KW-1185">Reference proteome</keyword>
<dbReference type="InterPro" id="IPR009003">
    <property type="entry name" value="Peptidase_S1_PA"/>
</dbReference>
<sequence>MDSSIVVTPPTVDAIEEPNFPHSFDLPTDVRDMVYARLPGVAWIDITQAPPRVGRSNRQNDKSVNQPTASKVCRRMRQECLDVFYGKTNFLLDLRGWQHRSYPRKWTPPVIFERWISSIGNENAGRLRSPSFMSHNFSVHIAVSKQAPNLALKFHSKSEGKYSFENAPLGYAFEIAASRAEQGLRSKLDQMMAERVGRPLRVVDLNEIGRFVTMLRPFLCTFNWQGVYGAVLRSDRIEEWPVPDWHIKHCDTCRYKNIAARSRFLLYYPTMTARVTRSRSRDIANLSHAPTQPTKSALASQNVAASNISALPDSLYATATGLDSKNQKLLLAKQNRLTDRNGQIPRFIRDRLTQPANDHSHALANAASSTLVFAQQEAGTAVCVSPSGLLLTCSHCVAESEDVLDLAKDQWLLFADGRVVKATCVGYDGRRDLALLQIVAAKTSRQLDPTTANTTEMSGFPAIALTETPPRRNTSLFCIGHPGSEDFEVDTPGVATGYDVLHISEGRYRGLAVGQDVQDNSEIGALKHDCWTYWGHSGAPLINDEGLLVGLHSSWDDSTGMRRGVAWEAVKAFMDEHAPKRE</sequence>
<evidence type="ECO:0000313" key="6">
    <source>
        <dbReference type="EMBL" id="KAK0960194.1"/>
    </source>
</evidence>
<dbReference type="AlphaFoldDB" id="A0AAN6H8W5"/>
<dbReference type="Pfam" id="PF13365">
    <property type="entry name" value="Trypsin_2"/>
    <property type="match status" value="1"/>
</dbReference>
<protein>
    <recommendedName>
        <fullName evidence="3">Pro-apoptotic serine protease NMA111</fullName>
    </recommendedName>
    <alternativeName>
        <fullName evidence="4">Pro-apoptotic serine protease nma111</fullName>
    </alternativeName>
</protein>
<evidence type="ECO:0000256" key="5">
    <source>
        <dbReference type="SAM" id="MobiDB-lite"/>
    </source>
</evidence>
<organism evidence="6 7">
    <name type="scientific">Friedmanniomyces endolithicus</name>
    <dbReference type="NCBI Taxonomy" id="329885"/>
    <lineage>
        <taxon>Eukaryota</taxon>
        <taxon>Fungi</taxon>
        <taxon>Dikarya</taxon>
        <taxon>Ascomycota</taxon>
        <taxon>Pezizomycotina</taxon>
        <taxon>Dothideomycetes</taxon>
        <taxon>Dothideomycetidae</taxon>
        <taxon>Mycosphaerellales</taxon>
        <taxon>Teratosphaeriaceae</taxon>
        <taxon>Friedmanniomyces</taxon>
    </lineage>
</organism>
<comment type="similarity">
    <text evidence="2">Belongs to the peptidase S1C family.</text>
</comment>
<dbReference type="PANTHER" id="PTHR43019">
    <property type="entry name" value="SERINE ENDOPROTEASE DEGS"/>
    <property type="match status" value="1"/>
</dbReference>
<evidence type="ECO:0000256" key="2">
    <source>
        <dbReference type="ARBA" id="ARBA00010541"/>
    </source>
</evidence>
<gene>
    <name evidence="6" type="ORF">LTR91_020471</name>
</gene>